<dbReference type="InterPro" id="IPR027417">
    <property type="entry name" value="P-loop_NTPase"/>
</dbReference>
<dbReference type="SUPFAM" id="SSF52540">
    <property type="entry name" value="P-loop containing nucleoside triphosphate hydrolases"/>
    <property type="match status" value="1"/>
</dbReference>
<dbReference type="Gene3D" id="3.40.50.300">
    <property type="entry name" value="P-loop containing nucleotide triphosphate hydrolases"/>
    <property type="match status" value="1"/>
</dbReference>
<comment type="caution">
    <text evidence="2">The sequence shown here is derived from an EMBL/GenBank/DDBJ whole genome shotgun (WGS) entry which is preliminary data.</text>
</comment>
<accession>A0A2N3LNN1</accession>
<evidence type="ECO:0000259" key="1">
    <source>
        <dbReference type="Pfam" id="PF01695"/>
    </source>
</evidence>
<dbReference type="GO" id="GO:0006260">
    <property type="term" value="P:DNA replication"/>
    <property type="evidence" value="ECO:0007669"/>
    <property type="project" value="TreeGrafter"/>
</dbReference>
<keyword evidence="2" id="KW-0067">ATP-binding</keyword>
<dbReference type="PANTHER" id="PTHR30050:SF4">
    <property type="entry name" value="ATP-BINDING PROTEIN RV3427C IN INSERTION SEQUENCE-RELATED"/>
    <property type="match status" value="1"/>
</dbReference>
<dbReference type="Proteomes" id="UP000233440">
    <property type="component" value="Unassembled WGS sequence"/>
</dbReference>
<gene>
    <name evidence="2" type="ORF">CWO92_07050</name>
</gene>
<dbReference type="AlphaFoldDB" id="A0A2N3LNN1"/>
<evidence type="ECO:0000313" key="3">
    <source>
        <dbReference type="Proteomes" id="UP000233440"/>
    </source>
</evidence>
<dbReference type="PANTHER" id="PTHR30050">
    <property type="entry name" value="CHROMOSOMAL REPLICATION INITIATOR PROTEIN DNAA"/>
    <property type="match status" value="1"/>
</dbReference>
<dbReference type="InterPro" id="IPR002611">
    <property type="entry name" value="IstB_ATP-bd"/>
</dbReference>
<feature type="domain" description="IstB-like ATP-binding" evidence="1">
    <location>
        <begin position="77"/>
        <end position="254"/>
    </location>
</feature>
<protein>
    <submittedName>
        <fullName evidence="2">ATP-binding protein IstB</fullName>
    </submittedName>
</protein>
<keyword evidence="3" id="KW-1185">Reference proteome</keyword>
<dbReference type="Pfam" id="PF01695">
    <property type="entry name" value="IstB_IS21"/>
    <property type="match status" value="1"/>
</dbReference>
<reference evidence="2 3" key="1">
    <citation type="submission" date="2017-11" db="EMBL/GenBank/DDBJ databases">
        <title>Bacillus camelliae sp. nov., isolated from pu'er tea.</title>
        <authorList>
            <person name="Niu L."/>
        </authorList>
    </citation>
    <scope>NUCLEOTIDE SEQUENCE [LARGE SCALE GENOMIC DNA]</scope>
    <source>
        <strain evidence="2 3">7578-1</strain>
    </source>
</reference>
<evidence type="ECO:0000313" key="2">
    <source>
        <dbReference type="EMBL" id="PKR86123.1"/>
    </source>
</evidence>
<sequence length="295" mass="34167">MEQMMKQDPRFAKRMNDAKKSLESNPVEILTLPSDKCPYHKCDGTGWIWKRDWSKRHLPNKKDEWQEQCDCYEQLMKQREIERKLDLAQIPPIFKDATVNSFDVNLYKQSDSRETATTAKKAAANYVSNFKTMQEYGKGLYLFSEVKGSGKTRLVSSIANALMKMYGVDLAFLKADDLLTQIKKTFNGKTESTESEIIQLFRNVEVLVIDDIAVEKSTDFAERVFFNVLDYRLEHKKVTLFTGNKTIDNLGNVYIEGRVSSRIKKMSLEVYMPEESIRDDEAESENKELEKILFG</sequence>
<keyword evidence="2" id="KW-0547">Nucleotide-binding</keyword>
<organism evidence="2 3">
    <name type="scientific">Heyndrickxia camelliae</name>
    <dbReference type="NCBI Taxonomy" id="1707093"/>
    <lineage>
        <taxon>Bacteria</taxon>
        <taxon>Bacillati</taxon>
        <taxon>Bacillota</taxon>
        <taxon>Bacilli</taxon>
        <taxon>Bacillales</taxon>
        <taxon>Bacillaceae</taxon>
        <taxon>Heyndrickxia</taxon>
    </lineage>
</organism>
<dbReference type="EMBL" id="PIQO01000003">
    <property type="protein sequence ID" value="PKR86123.1"/>
    <property type="molecule type" value="Genomic_DNA"/>
</dbReference>
<proteinExistence type="predicted"/>
<name>A0A2N3LNN1_9BACI</name>
<dbReference type="GO" id="GO:0005524">
    <property type="term" value="F:ATP binding"/>
    <property type="evidence" value="ECO:0007669"/>
    <property type="project" value="UniProtKB-KW"/>
</dbReference>